<evidence type="ECO:0000313" key="3">
    <source>
        <dbReference type="Proteomes" id="UP000518752"/>
    </source>
</evidence>
<evidence type="ECO:0000313" key="2">
    <source>
        <dbReference type="EMBL" id="KAF5393415.1"/>
    </source>
</evidence>
<evidence type="ECO:0000256" key="1">
    <source>
        <dbReference type="SAM" id="MobiDB-lite"/>
    </source>
</evidence>
<feature type="region of interest" description="Disordered" evidence="1">
    <location>
        <begin position="85"/>
        <end position="109"/>
    </location>
</feature>
<feature type="region of interest" description="Disordered" evidence="1">
    <location>
        <begin position="157"/>
        <end position="208"/>
    </location>
</feature>
<dbReference type="EMBL" id="JAACJN010000002">
    <property type="protein sequence ID" value="KAF5393415.1"/>
    <property type="molecule type" value="Genomic_DNA"/>
</dbReference>
<protein>
    <submittedName>
        <fullName evidence="2">Uncharacterized protein</fullName>
    </submittedName>
</protein>
<dbReference type="Proteomes" id="UP000518752">
    <property type="component" value="Unassembled WGS sequence"/>
</dbReference>
<dbReference type="AlphaFoldDB" id="A0A8H5I1L3"/>
<organism evidence="2 3">
    <name type="scientific">Collybiopsis confluens</name>
    <dbReference type="NCBI Taxonomy" id="2823264"/>
    <lineage>
        <taxon>Eukaryota</taxon>
        <taxon>Fungi</taxon>
        <taxon>Dikarya</taxon>
        <taxon>Basidiomycota</taxon>
        <taxon>Agaricomycotina</taxon>
        <taxon>Agaricomycetes</taxon>
        <taxon>Agaricomycetidae</taxon>
        <taxon>Agaricales</taxon>
        <taxon>Marasmiineae</taxon>
        <taxon>Omphalotaceae</taxon>
        <taxon>Collybiopsis</taxon>
    </lineage>
</organism>
<feature type="compositionally biased region" description="Basic and acidic residues" evidence="1">
    <location>
        <begin position="159"/>
        <end position="168"/>
    </location>
</feature>
<dbReference type="OrthoDB" id="5418639at2759"/>
<comment type="caution">
    <text evidence="2">The sequence shown here is derived from an EMBL/GenBank/DDBJ whole genome shotgun (WGS) entry which is preliminary data.</text>
</comment>
<reference evidence="2 3" key="1">
    <citation type="journal article" date="2020" name="ISME J.">
        <title>Uncovering the hidden diversity of litter-decomposition mechanisms in mushroom-forming fungi.</title>
        <authorList>
            <person name="Floudas D."/>
            <person name="Bentzer J."/>
            <person name="Ahren D."/>
            <person name="Johansson T."/>
            <person name="Persson P."/>
            <person name="Tunlid A."/>
        </authorList>
    </citation>
    <scope>NUCLEOTIDE SEQUENCE [LARGE SCALE GENOMIC DNA]</scope>
    <source>
        <strain evidence="2 3">CBS 406.79</strain>
    </source>
</reference>
<keyword evidence="3" id="KW-1185">Reference proteome</keyword>
<proteinExistence type="predicted"/>
<name>A0A8H5I1L3_9AGAR</name>
<feature type="compositionally biased region" description="Polar residues" evidence="1">
    <location>
        <begin position="98"/>
        <end position="109"/>
    </location>
</feature>
<accession>A0A8H5I1L3</accession>
<gene>
    <name evidence="2" type="ORF">D9757_000727</name>
</gene>
<sequence>MYLIWVETILGRLFHAQSHVTRAVDLHSALCMPVIHVSPVDHSGLVRCYLHELETTLKYFSEVTVHITVARRTLKIPSDWADELISGTPHQPPPDIPMQNNSSEKTIENPANTSYSCLEATSTAHSRDANIFRASQSPPSNFLLSPLLNESGDISDSALEAHDTPTREFRKRTRELNTDEESDYDLSNSPSYKGKKKANNAVFPRDGNVTTTLSSQKLADLMKEFQGYPEYTAKLERQVKALIKSNAAKALKIQELQTALENAKKPS</sequence>